<keyword evidence="4" id="KW-1185">Reference proteome</keyword>
<dbReference type="RefSeq" id="XP_026673855.1">
    <property type="nucleotide sequence ID" value="XM_026818054.1"/>
</dbReference>
<accession>A0AAJ7WFV5</accession>
<dbReference type="KEGG" id="ccal:108630414"/>
<dbReference type="InterPro" id="IPR050344">
    <property type="entry name" value="Peptidase_M1_aminopeptidases"/>
</dbReference>
<keyword evidence="2" id="KW-0031">Aminopeptidase</keyword>
<keyword evidence="2" id="KW-0645">Protease</keyword>
<reference evidence="5" key="1">
    <citation type="submission" date="2025-08" db="UniProtKB">
        <authorList>
            <consortium name="RefSeq"/>
        </authorList>
    </citation>
    <scope>IDENTIFICATION</scope>
    <source>
        <tissue evidence="5">Whole body</tissue>
    </source>
</reference>
<dbReference type="Pfam" id="PF11838">
    <property type="entry name" value="ERAP1_C"/>
    <property type="match status" value="1"/>
</dbReference>
<dbReference type="GO" id="GO:0006508">
    <property type="term" value="P:proteolysis"/>
    <property type="evidence" value="ECO:0007669"/>
    <property type="project" value="TreeGrafter"/>
</dbReference>
<dbReference type="Gene3D" id="2.60.40.1910">
    <property type="match status" value="1"/>
</dbReference>
<sequence>MTNWVDYQGYPMLIVKRIKEGYELTQERVVIVNLDVHPTKWWLPITYVEESNPNFSNTTPVDWLSPDNTSHIVPSKEKTGWKFDIFEGQKIADVINEILCSASGYYRVNYDKENWELLTKELNKGNNTKIHPVNRAQMIDDAFNLARTNSLNYTLALNVSLYLTHEADYIPWHTAFRHLSFLQNLLRTSDKYHTFMGIKQTSGLMIRHAVTTWRNFPGSSGLFEGSTCFAKPKTHFARWWGHVFKKREEKGEKPRRQDERQSPGLATLDINLKTEILCAGVRYANQSMWTRTLEYIIASALDDDNRKDLQEALACSNSSEILKKYLNSTLDPNYSIDFQTAAINVVSRHQTGPEIVFNFMLKEYEHIRRIKNFKAVVQDVALTIGGAITTEQQYVN</sequence>
<evidence type="ECO:0000256" key="1">
    <source>
        <dbReference type="ARBA" id="ARBA00010136"/>
    </source>
</evidence>
<dbReference type="GO" id="GO:0070006">
    <property type="term" value="F:metalloaminopeptidase activity"/>
    <property type="evidence" value="ECO:0007669"/>
    <property type="project" value="TreeGrafter"/>
</dbReference>
<dbReference type="GeneID" id="108630414"/>
<dbReference type="GO" id="GO:0005615">
    <property type="term" value="C:extracellular space"/>
    <property type="evidence" value="ECO:0007669"/>
    <property type="project" value="TreeGrafter"/>
</dbReference>
<name>A0AAJ7WFV5_9HYME</name>
<evidence type="ECO:0000313" key="5">
    <source>
        <dbReference type="RefSeq" id="XP_026673855.1"/>
    </source>
</evidence>
<dbReference type="GO" id="GO:0043171">
    <property type="term" value="P:peptide catabolic process"/>
    <property type="evidence" value="ECO:0007669"/>
    <property type="project" value="TreeGrafter"/>
</dbReference>
<dbReference type="PANTHER" id="PTHR11533:SF276">
    <property type="entry name" value="GLUTAMYL AMINOPEPTIDASE"/>
    <property type="match status" value="1"/>
</dbReference>
<dbReference type="GO" id="GO:0016020">
    <property type="term" value="C:membrane"/>
    <property type="evidence" value="ECO:0007669"/>
    <property type="project" value="TreeGrafter"/>
</dbReference>
<gene>
    <name evidence="5" type="primary">LOC108630414</name>
</gene>
<organism evidence="4 5">
    <name type="scientific">Ceratina calcarata</name>
    <dbReference type="NCBI Taxonomy" id="156304"/>
    <lineage>
        <taxon>Eukaryota</taxon>
        <taxon>Metazoa</taxon>
        <taxon>Ecdysozoa</taxon>
        <taxon>Arthropoda</taxon>
        <taxon>Hexapoda</taxon>
        <taxon>Insecta</taxon>
        <taxon>Pterygota</taxon>
        <taxon>Neoptera</taxon>
        <taxon>Endopterygota</taxon>
        <taxon>Hymenoptera</taxon>
        <taxon>Apocrita</taxon>
        <taxon>Aculeata</taxon>
        <taxon>Apoidea</taxon>
        <taxon>Anthophila</taxon>
        <taxon>Apidae</taxon>
        <taxon>Ceratina</taxon>
        <taxon>Zadontomerus</taxon>
    </lineage>
</organism>
<keyword evidence="2" id="KW-0378">Hydrolase</keyword>
<evidence type="ECO:0000313" key="4">
    <source>
        <dbReference type="Proteomes" id="UP000694925"/>
    </source>
</evidence>
<comment type="similarity">
    <text evidence="1">Belongs to the peptidase M1 family.</text>
</comment>
<dbReference type="PANTHER" id="PTHR11533">
    <property type="entry name" value="PROTEASE M1 ZINC METALLOPROTEASE"/>
    <property type="match status" value="1"/>
</dbReference>
<dbReference type="GO" id="GO:0005737">
    <property type="term" value="C:cytoplasm"/>
    <property type="evidence" value="ECO:0007669"/>
    <property type="project" value="TreeGrafter"/>
</dbReference>
<protein>
    <submittedName>
        <fullName evidence="5">Aminopeptidase N-like</fullName>
    </submittedName>
</protein>
<evidence type="ECO:0000256" key="2">
    <source>
        <dbReference type="ARBA" id="ARBA00022438"/>
    </source>
</evidence>
<dbReference type="Gene3D" id="1.25.50.20">
    <property type="match status" value="1"/>
</dbReference>
<dbReference type="InterPro" id="IPR024571">
    <property type="entry name" value="ERAP1-like_C_dom"/>
</dbReference>
<dbReference type="Proteomes" id="UP000694925">
    <property type="component" value="Unplaced"/>
</dbReference>
<feature type="domain" description="ERAP1-like C-terminal" evidence="3">
    <location>
        <begin position="102"/>
        <end position="394"/>
    </location>
</feature>
<evidence type="ECO:0000259" key="3">
    <source>
        <dbReference type="Pfam" id="PF11838"/>
    </source>
</evidence>
<feature type="non-terminal residue" evidence="5">
    <location>
        <position position="396"/>
    </location>
</feature>
<proteinExistence type="inferred from homology"/>
<dbReference type="GO" id="GO:0008270">
    <property type="term" value="F:zinc ion binding"/>
    <property type="evidence" value="ECO:0007669"/>
    <property type="project" value="TreeGrafter"/>
</dbReference>
<dbReference type="GO" id="GO:0042277">
    <property type="term" value="F:peptide binding"/>
    <property type="evidence" value="ECO:0007669"/>
    <property type="project" value="TreeGrafter"/>
</dbReference>
<dbReference type="AlphaFoldDB" id="A0AAJ7WFV5"/>